<keyword evidence="3" id="KW-1185">Reference proteome</keyword>
<dbReference type="RefSeq" id="WP_243013203.1">
    <property type="nucleotide sequence ID" value="NZ_JALGAR010000006.1"/>
</dbReference>
<evidence type="ECO:0000313" key="2">
    <source>
        <dbReference type="EMBL" id="MCI4659712.1"/>
    </source>
</evidence>
<accession>A0AA41QY93</accession>
<sequence>MNSNQEDEDAMPKNKNRGRRQTWVAQQELPVVPDLGNLSMPRKGNRAAAKYVASVGNLWDRRRVDRKARKNALAQRDARLANPRRKHLDKGVRMQMLRSMRGWSFDHQIKAFVPKSDTRRADGSADANSGSERFEQLLDAIVDVRPATVVLRISGLSQFEAARARGYLTEGSMLVQINPRLDGPVTTQRIIRP</sequence>
<evidence type="ECO:0000313" key="3">
    <source>
        <dbReference type="Proteomes" id="UP001165341"/>
    </source>
</evidence>
<gene>
    <name evidence="2" type="ORF">MQH31_18050</name>
</gene>
<protein>
    <submittedName>
        <fullName evidence="2">Uncharacterized protein</fullName>
    </submittedName>
</protein>
<dbReference type="EMBL" id="JALGAR010000006">
    <property type="protein sequence ID" value="MCI4659712.1"/>
    <property type="molecule type" value="Genomic_DNA"/>
</dbReference>
<dbReference type="Proteomes" id="UP001165341">
    <property type="component" value="Unassembled WGS sequence"/>
</dbReference>
<feature type="region of interest" description="Disordered" evidence="1">
    <location>
        <begin position="1"/>
        <end position="21"/>
    </location>
</feature>
<proteinExistence type="predicted"/>
<reference evidence="2" key="1">
    <citation type="submission" date="2022-03" db="EMBL/GenBank/DDBJ databases">
        <title>Cryobacterium sp. nov. strain ZS14-85, isolated from Antarctic soil.</title>
        <authorList>
            <person name="Li J."/>
            <person name="Niu G."/>
        </authorList>
    </citation>
    <scope>NUCLEOTIDE SEQUENCE</scope>
    <source>
        <strain evidence="2">ZS14-85</strain>
    </source>
</reference>
<comment type="caution">
    <text evidence="2">The sequence shown here is derived from an EMBL/GenBank/DDBJ whole genome shotgun (WGS) entry which is preliminary data.</text>
</comment>
<name>A0AA41QY93_9MICO</name>
<evidence type="ECO:0000256" key="1">
    <source>
        <dbReference type="SAM" id="MobiDB-lite"/>
    </source>
</evidence>
<dbReference type="AlphaFoldDB" id="A0AA41QY93"/>
<organism evidence="2 3">
    <name type="scientific">Cryobacterium zhongshanensis</name>
    <dbReference type="NCBI Taxonomy" id="2928153"/>
    <lineage>
        <taxon>Bacteria</taxon>
        <taxon>Bacillati</taxon>
        <taxon>Actinomycetota</taxon>
        <taxon>Actinomycetes</taxon>
        <taxon>Micrococcales</taxon>
        <taxon>Microbacteriaceae</taxon>
        <taxon>Cryobacterium</taxon>
    </lineage>
</organism>